<sequence length="165" mass="18548">MRRKDREMGRGFALGVLDKAEWMTLAMTDGEGKPYCVPVSLVRDGEELILHSAMLGEKAECLRARPEVCITAVGDTHVVPEEYTTEYESAIVRGRAREITDPQEKLAALWTLTRQYCPEHLGQFDQMAGASLKRTAVFRIAIQELTGKRKKYGKDGKELKFGAKE</sequence>
<dbReference type="SUPFAM" id="SSF50475">
    <property type="entry name" value="FMN-binding split barrel"/>
    <property type="match status" value="1"/>
</dbReference>
<reference evidence="1" key="2">
    <citation type="submission" date="2021-04" db="EMBL/GenBank/DDBJ databases">
        <authorList>
            <person name="Gilroy R."/>
        </authorList>
    </citation>
    <scope>NUCLEOTIDE SEQUENCE</scope>
    <source>
        <strain evidence="1">ChiGjej6B6-1540</strain>
    </source>
</reference>
<evidence type="ECO:0000313" key="2">
    <source>
        <dbReference type="Proteomes" id="UP000824192"/>
    </source>
</evidence>
<comment type="caution">
    <text evidence="1">The sequence shown here is derived from an EMBL/GenBank/DDBJ whole genome shotgun (WGS) entry which is preliminary data.</text>
</comment>
<dbReference type="Pfam" id="PF12900">
    <property type="entry name" value="Pyridox_ox_2"/>
    <property type="match status" value="1"/>
</dbReference>
<dbReference type="AlphaFoldDB" id="A0A9D1RXS4"/>
<proteinExistence type="predicted"/>
<gene>
    <name evidence="1" type="ORF">H9868_09175</name>
</gene>
<organism evidence="1 2">
    <name type="scientific">Candidatus Flavonifractor merdipullorum</name>
    <dbReference type="NCBI Taxonomy" id="2838590"/>
    <lineage>
        <taxon>Bacteria</taxon>
        <taxon>Bacillati</taxon>
        <taxon>Bacillota</taxon>
        <taxon>Clostridia</taxon>
        <taxon>Eubacteriales</taxon>
        <taxon>Oscillospiraceae</taxon>
        <taxon>Flavonifractor</taxon>
    </lineage>
</organism>
<protein>
    <submittedName>
        <fullName evidence="1">Pyridoxamine 5'-phosphate oxidase family protein</fullName>
    </submittedName>
</protein>
<dbReference type="InterPro" id="IPR012349">
    <property type="entry name" value="Split_barrel_FMN-bd"/>
</dbReference>
<accession>A0A9D1RXS4</accession>
<dbReference type="PANTHER" id="PTHR34071:SF2">
    <property type="entry name" value="FLAVIN-NUCLEOTIDE-BINDING PROTEIN"/>
    <property type="match status" value="1"/>
</dbReference>
<dbReference type="InterPro" id="IPR024747">
    <property type="entry name" value="Pyridox_Oxase-rel"/>
</dbReference>
<dbReference type="Gene3D" id="2.30.110.10">
    <property type="entry name" value="Electron Transport, Fmn-binding Protein, Chain A"/>
    <property type="match status" value="1"/>
</dbReference>
<reference evidence="1" key="1">
    <citation type="journal article" date="2021" name="PeerJ">
        <title>Extensive microbial diversity within the chicken gut microbiome revealed by metagenomics and culture.</title>
        <authorList>
            <person name="Gilroy R."/>
            <person name="Ravi A."/>
            <person name="Getino M."/>
            <person name="Pursley I."/>
            <person name="Horton D.L."/>
            <person name="Alikhan N.F."/>
            <person name="Baker D."/>
            <person name="Gharbi K."/>
            <person name="Hall N."/>
            <person name="Watson M."/>
            <person name="Adriaenssens E.M."/>
            <person name="Foster-Nyarko E."/>
            <person name="Jarju S."/>
            <person name="Secka A."/>
            <person name="Antonio M."/>
            <person name="Oren A."/>
            <person name="Chaudhuri R.R."/>
            <person name="La Ragione R."/>
            <person name="Hildebrand F."/>
            <person name="Pallen M.J."/>
        </authorList>
    </citation>
    <scope>NUCLEOTIDE SEQUENCE</scope>
    <source>
        <strain evidence="1">ChiGjej6B6-1540</strain>
    </source>
</reference>
<dbReference type="PANTHER" id="PTHR34071">
    <property type="entry name" value="5-NITROIMIDAZOLE ANTIBIOTICS RESISTANCE PROTEIN, NIMA-FAMILY-RELATED PROTEIN-RELATED"/>
    <property type="match status" value="1"/>
</dbReference>
<dbReference type="EMBL" id="DXGA01000197">
    <property type="protein sequence ID" value="HIW94691.1"/>
    <property type="molecule type" value="Genomic_DNA"/>
</dbReference>
<dbReference type="Proteomes" id="UP000824192">
    <property type="component" value="Unassembled WGS sequence"/>
</dbReference>
<evidence type="ECO:0000313" key="1">
    <source>
        <dbReference type="EMBL" id="HIW94691.1"/>
    </source>
</evidence>
<name>A0A9D1RXS4_9FIRM</name>